<feature type="transmembrane region" description="Helical" evidence="1">
    <location>
        <begin position="134"/>
        <end position="156"/>
    </location>
</feature>
<dbReference type="InterPro" id="IPR022584">
    <property type="entry name" value="DUF2937"/>
</dbReference>
<protein>
    <recommendedName>
        <fullName evidence="4">DUF2937 family protein</fullName>
    </recommendedName>
</protein>
<evidence type="ECO:0008006" key="4">
    <source>
        <dbReference type="Google" id="ProtNLM"/>
    </source>
</evidence>
<dbReference type="AlphaFoldDB" id="A0A1C3Y7L2"/>
<dbReference type="EMBL" id="FMAJ01000010">
    <property type="protein sequence ID" value="SCB60384.1"/>
    <property type="molecule type" value="Genomic_DNA"/>
</dbReference>
<proteinExistence type="predicted"/>
<sequence>MGSIARIIAIVAGLAGGTVFSQAPEFAQQYRQRIGGAVDELRVIVEDFHRQAAQHQLDRQQALNAYAQSADDFLRDRGISMQSTIARYERLLSQQLKLATAAPVAKPFVLLREPDDVVFANTWRDFVPGVPVSFAGLVWGAIGFACGWVVTALLGLGARRVWRRRGAYRQMP</sequence>
<accession>A0A1C3Y7L2</accession>
<keyword evidence="1" id="KW-0812">Transmembrane</keyword>
<keyword evidence="1" id="KW-0472">Membrane</keyword>
<keyword evidence="1" id="KW-1133">Transmembrane helix</keyword>
<gene>
    <name evidence="2" type="ORF">GA0061105_110188</name>
</gene>
<evidence type="ECO:0000313" key="2">
    <source>
        <dbReference type="EMBL" id="SCB60384.1"/>
    </source>
</evidence>
<name>A0A1C3Y7L2_9HYPH</name>
<reference evidence="2 3" key="1">
    <citation type="submission" date="2016-08" db="EMBL/GenBank/DDBJ databases">
        <authorList>
            <person name="Seilhamer J.J."/>
        </authorList>
    </citation>
    <scope>NUCLEOTIDE SEQUENCE [LARGE SCALE GENOMIC DNA]</scope>
    <source>
        <strain evidence="2 3">HBR26</strain>
    </source>
</reference>
<evidence type="ECO:0000313" key="3">
    <source>
        <dbReference type="Proteomes" id="UP000198723"/>
    </source>
</evidence>
<organism evidence="2 3">
    <name type="scientific">Rhizobium aethiopicum</name>
    <dbReference type="NCBI Taxonomy" id="1138170"/>
    <lineage>
        <taxon>Bacteria</taxon>
        <taxon>Pseudomonadati</taxon>
        <taxon>Pseudomonadota</taxon>
        <taxon>Alphaproteobacteria</taxon>
        <taxon>Hyphomicrobiales</taxon>
        <taxon>Rhizobiaceae</taxon>
        <taxon>Rhizobium/Agrobacterium group</taxon>
        <taxon>Rhizobium</taxon>
    </lineage>
</organism>
<dbReference type="RefSeq" id="WP_064697517.1">
    <property type="nucleotide sequence ID" value="NZ_FMAJ01000010.1"/>
</dbReference>
<dbReference type="Proteomes" id="UP000198723">
    <property type="component" value="Unassembled WGS sequence"/>
</dbReference>
<dbReference type="Pfam" id="PF11157">
    <property type="entry name" value="DUF2937"/>
    <property type="match status" value="1"/>
</dbReference>
<evidence type="ECO:0000256" key="1">
    <source>
        <dbReference type="SAM" id="Phobius"/>
    </source>
</evidence>